<evidence type="ECO:0000313" key="2">
    <source>
        <dbReference type="EMBL" id="CAJ0789104.1"/>
    </source>
</evidence>
<dbReference type="Gene3D" id="1.10.287.110">
    <property type="entry name" value="DnaJ domain"/>
    <property type="match status" value="1"/>
</dbReference>
<dbReference type="PROSITE" id="PS50076">
    <property type="entry name" value="DNAJ_2"/>
    <property type="match status" value="1"/>
</dbReference>
<dbReference type="EMBL" id="CATZAR010000021">
    <property type="protein sequence ID" value="CAJ0806209.1"/>
    <property type="molecule type" value="Genomic_DNA"/>
</dbReference>
<dbReference type="InterPro" id="IPR050817">
    <property type="entry name" value="DjlA_DnaK_co-chaperone"/>
</dbReference>
<evidence type="ECO:0000313" key="5">
    <source>
        <dbReference type="Proteomes" id="UP001189773"/>
    </source>
</evidence>
<reference evidence="2 5" key="1">
    <citation type="submission" date="2023-07" db="EMBL/GenBank/DDBJ databases">
        <authorList>
            <person name="Peeters C."/>
        </authorList>
    </citation>
    <scope>NUCLEOTIDE SEQUENCE</scope>
    <source>
        <strain evidence="3 5">LMG 18095</strain>
        <strain evidence="2">R-77560</strain>
    </source>
</reference>
<dbReference type="Proteomes" id="UP001189756">
    <property type="component" value="Unassembled WGS sequence"/>
</dbReference>
<dbReference type="SMART" id="SM00271">
    <property type="entry name" value="DnaJ"/>
    <property type="match status" value="1"/>
</dbReference>
<evidence type="ECO:0000313" key="4">
    <source>
        <dbReference type="Proteomes" id="UP001189756"/>
    </source>
</evidence>
<evidence type="ECO:0000259" key="1">
    <source>
        <dbReference type="PROSITE" id="PS50076"/>
    </source>
</evidence>
<dbReference type="SUPFAM" id="SSF46565">
    <property type="entry name" value="Chaperone J-domain"/>
    <property type="match status" value="1"/>
</dbReference>
<keyword evidence="5" id="KW-1185">Reference proteome</keyword>
<evidence type="ECO:0000313" key="3">
    <source>
        <dbReference type="EMBL" id="CAJ0806209.1"/>
    </source>
</evidence>
<dbReference type="Proteomes" id="UP001189773">
    <property type="component" value="Unassembled WGS sequence"/>
</dbReference>
<dbReference type="AlphaFoldDB" id="A0AAD2F3E3"/>
<name>A0AAD2F3E3_9RALS</name>
<comment type="caution">
    <text evidence="2">The sequence shown here is derived from an EMBL/GenBank/DDBJ whole genome shotgun (WGS) entry which is preliminary data.</text>
</comment>
<proteinExistence type="predicted"/>
<organism evidence="2 4">
    <name type="scientific">Ralstonia thomasii</name>
    <dbReference type="NCBI Taxonomy" id="3058596"/>
    <lineage>
        <taxon>Bacteria</taxon>
        <taxon>Pseudomonadati</taxon>
        <taxon>Pseudomonadota</taxon>
        <taxon>Betaproteobacteria</taxon>
        <taxon>Burkholderiales</taxon>
        <taxon>Burkholderiaceae</taxon>
        <taxon>Ralstonia</taxon>
    </lineage>
</organism>
<protein>
    <submittedName>
        <fullName evidence="2">Chaperone protein DnaJ</fullName>
    </submittedName>
</protein>
<dbReference type="Pfam" id="PF00226">
    <property type="entry name" value="DnaJ"/>
    <property type="match status" value="1"/>
</dbReference>
<gene>
    <name evidence="2" type="primary">dnaJ_2</name>
    <name evidence="3" type="synonym">dnaJ_3</name>
    <name evidence="3" type="ORF">LMG18095_04402</name>
    <name evidence="2" type="ORF">R77560_01813</name>
</gene>
<sequence length="125" mass="14224">MDCSYYEVLMVTRDASPEVIRAAYKALSQKWHPDRNEHPDAPQIMTLLNQAYEELSDPDRRLAYDAWIAAGCPADPIPEPPKSQAFDVDEEKLREGLAVLEARKKKYPKFGKMMIWALIVSAITS</sequence>
<accession>A0AAD2F3E3</accession>
<dbReference type="InterPro" id="IPR001623">
    <property type="entry name" value="DnaJ_domain"/>
</dbReference>
<dbReference type="CDD" id="cd06257">
    <property type="entry name" value="DnaJ"/>
    <property type="match status" value="1"/>
</dbReference>
<feature type="domain" description="J" evidence="1">
    <location>
        <begin position="4"/>
        <end position="68"/>
    </location>
</feature>
<dbReference type="InterPro" id="IPR036869">
    <property type="entry name" value="J_dom_sf"/>
</dbReference>
<dbReference type="RefSeq" id="WP_012436099.1">
    <property type="nucleotide sequence ID" value="NZ_CATWDO010000003.1"/>
</dbReference>
<dbReference type="PRINTS" id="PR00625">
    <property type="entry name" value="JDOMAIN"/>
</dbReference>
<dbReference type="PANTHER" id="PTHR24074">
    <property type="entry name" value="CO-CHAPERONE PROTEIN DJLA"/>
    <property type="match status" value="1"/>
</dbReference>
<dbReference type="EMBL" id="CATZAZ010000003">
    <property type="protein sequence ID" value="CAJ0789104.1"/>
    <property type="molecule type" value="Genomic_DNA"/>
</dbReference>